<evidence type="ECO:0000313" key="1">
    <source>
        <dbReference type="EMBL" id="CAD7644394.1"/>
    </source>
</evidence>
<name>A0A7R9LPY4_9ACAR</name>
<dbReference type="OrthoDB" id="202825at2759"/>
<dbReference type="Proteomes" id="UP000728032">
    <property type="component" value="Unassembled WGS sequence"/>
</dbReference>
<dbReference type="InterPro" id="IPR053317">
    <property type="entry name" value="Tubulin_polyglutamylase"/>
</dbReference>
<dbReference type="SUPFAM" id="SSF56059">
    <property type="entry name" value="Glutathione synthetase ATP-binding domain-like"/>
    <property type="match status" value="1"/>
</dbReference>
<sequence length="434" mass="50671">MQTLSAKYQTSDPLLGYQDKELGYQITYNGSDGDWDVLWSHEYPFMKNFLPHLRPYQRVNKFPGSGFITNKVNLATSQLKHIPQAFNLPSEKEQFLKHAKENPTKLWVQKDSNHRGIRVLDLDALNLEASGTFVQEYIQKPFLIDGKKFDIGLYVTMTSINPLRVYILDHEALLRFCARLYYPFNSTDLNSYVVGDDYTPTWMMPSLRKYFIDLNLNMKETFNAYLRSLGKDPNFVWKQIEDSIKTVYYAKEEQMLKLTDNFETTRHFFEMVRFDFALDEDLNVYLMEANMSPNLSSAHFAPNKLIYEQVIFNLLSLVGVARTLNTRTWPDMSPEYYNMMVTTKEMSVNEELCAGAECHLSCKSSVCDVCYHCLKDEQKLVLKDAVLEQKSKWNAKRLIPSTSDVDSDLMTSDTNKHHLKWFRGKCQQNKEWCN</sequence>
<organism evidence="1">
    <name type="scientific">Oppiella nova</name>
    <dbReference type="NCBI Taxonomy" id="334625"/>
    <lineage>
        <taxon>Eukaryota</taxon>
        <taxon>Metazoa</taxon>
        <taxon>Ecdysozoa</taxon>
        <taxon>Arthropoda</taxon>
        <taxon>Chelicerata</taxon>
        <taxon>Arachnida</taxon>
        <taxon>Acari</taxon>
        <taxon>Acariformes</taxon>
        <taxon>Sarcoptiformes</taxon>
        <taxon>Oribatida</taxon>
        <taxon>Brachypylina</taxon>
        <taxon>Oppioidea</taxon>
        <taxon>Oppiidae</taxon>
        <taxon>Oppiella</taxon>
    </lineage>
</organism>
<gene>
    <name evidence="1" type="ORF">ONB1V03_LOCUS4646</name>
</gene>
<dbReference type="PANTHER" id="PTHR47113:SF1">
    <property type="entry name" value="LD09343P"/>
    <property type="match status" value="1"/>
</dbReference>
<keyword evidence="2" id="KW-1185">Reference proteome</keyword>
<dbReference type="AlphaFoldDB" id="A0A7R9LPY4"/>
<accession>A0A7R9LPY4</accession>
<dbReference type="EMBL" id="OC916474">
    <property type="protein sequence ID" value="CAD7644394.1"/>
    <property type="molecule type" value="Genomic_DNA"/>
</dbReference>
<dbReference type="Pfam" id="PF03133">
    <property type="entry name" value="TTL"/>
    <property type="match status" value="1"/>
</dbReference>
<proteinExistence type="predicted"/>
<evidence type="ECO:0000313" key="2">
    <source>
        <dbReference type="Proteomes" id="UP000728032"/>
    </source>
</evidence>
<protein>
    <submittedName>
        <fullName evidence="1">Uncharacterized protein</fullName>
    </submittedName>
</protein>
<reference evidence="1" key="1">
    <citation type="submission" date="2020-11" db="EMBL/GenBank/DDBJ databases">
        <authorList>
            <person name="Tran Van P."/>
        </authorList>
    </citation>
    <scope>NUCLEOTIDE SEQUENCE</scope>
</reference>
<dbReference type="EMBL" id="CAJPVJ010001649">
    <property type="protein sequence ID" value="CAG2165100.1"/>
    <property type="molecule type" value="Genomic_DNA"/>
</dbReference>
<dbReference type="PROSITE" id="PS51221">
    <property type="entry name" value="TTL"/>
    <property type="match status" value="1"/>
</dbReference>
<dbReference type="PANTHER" id="PTHR47113">
    <property type="entry name" value="LD09343P"/>
    <property type="match status" value="1"/>
</dbReference>
<dbReference type="Gene3D" id="3.30.470.20">
    <property type="entry name" value="ATP-grasp fold, B domain"/>
    <property type="match status" value="1"/>
</dbReference>
<dbReference type="InterPro" id="IPR004344">
    <property type="entry name" value="TTL/TTLL_fam"/>
</dbReference>